<evidence type="ECO:0000313" key="1">
    <source>
        <dbReference type="EMBL" id="TSP09078.1"/>
    </source>
</evidence>
<dbReference type="EMBL" id="VCAZ01000073">
    <property type="protein sequence ID" value="TSP09078.1"/>
    <property type="molecule type" value="Genomic_DNA"/>
</dbReference>
<protein>
    <submittedName>
        <fullName evidence="1">Uncharacterized protein</fullName>
    </submittedName>
</protein>
<gene>
    <name evidence="1" type="ORF">Baya_10700</name>
</gene>
<reference evidence="1 2" key="1">
    <citation type="journal article" date="2019" name="Genome Biol. Evol.">
        <title>Whole-Genome Sequencing of the Giant Devil Catfish, Bagarius yarrelli.</title>
        <authorList>
            <person name="Jiang W."/>
            <person name="Lv Y."/>
            <person name="Cheng L."/>
            <person name="Yang K."/>
            <person name="Chao B."/>
            <person name="Wang X."/>
            <person name="Li Y."/>
            <person name="Pan X."/>
            <person name="You X."/>
            <person name="Zhang Y."/>
            <person name="Yang J."/>
            <person name="Li J."/>
            <person name="Zhang X."/>
            <person name="Liu S."/>
            <person name="Sun C."/>
            <person name="Yang J."/>
            <person name="Shi Q."/>
        </authorList>
    </citation>
    <scope>NUCLEOTIDE SEQUENCE [LARGE SCALE GENOMIC DNA]</scope>
    <source>
        <strain evidence="1">JWS20170419001</strain>
        <tissue evidence="1">Muscle</tissue>
    </source>
</reference>
<proteinExistence type="predicted"/>
<comment type="caution">
    <text evidence="1">The sequence shown here is derived from an EMBL/GenBank/DDBJ whole genome shotgun (WGS) entry which is preliminary data.</text>
</comment>
<name>A0A556UG85_BAGYA</name>
<sequence>MSGLRDRSALDTLTSLMTGSLASSKEMQISFTDVSPHSHTASPGLHFPRGSKVHCAAPEAQQENSELCSKHTAQPRDKRLSLEAMTLSVTLTCAQFVV</sequence>
<dbReference type="Proteomes" id="UP000319801">
    <property type="component" value="Unassembled WGS sequence"/>
</dbReference>
<organism evidence="1 2">
    <name type="scientific">Bagarius yarrelli</name>
    <name type="common">Goonch</name>
    <name type="synonym">Bagrus yarrelli</name>
    <dbReference type="NCBI Taxonomy" id="175774"/>
    <lineage>
        <taxon>Eukaryota</taxon>
        <taxon>Metazoa</taxon>
        <taxon>Chordata</taxon>
        <taxon>Craniata</taxon>
        <taxon>Vertebrata</taxon>
        <taxon>Euteleostomi</taxon>
        <taxon>Actinopterygii</taxon>
        <taxon>Neopterygii</taxon>
        <taxon>Teleostei</taxon>
        <taxon>Ostariophysi</taxon>
        <taxon>Siluriformes</taxon>
        <taxon>Sisoridae</taxon>
        <taxon>Sisorinae</taxon>
        <taxon>Bagarius</taxon>
    </lineage>
</organism>
<keyword evidence="2" id="KW-1185">Reference proteome</keyword>
<dbReference type="OrthoDB" id="10488682at2759"/>
<evidence type="ECO:0000313" key="2">
    <source>
        <dbReference type="Proteomes" id="UP000319801"/>
    </source>
</evidence>
<accession>A0A556UG85</accession>
<dbReference type="AlphaFoldDB" id="A0A556UG85"/>